<keyword evidence="1 3" id="KW-0853">WD repeat</keyword>
<dbReference type="eggNOG" id="KOG2394">
    <property type="taxonomic scope" value="Eukaryota"/>
</dbReference>
<reference evidence="4 5" key="1">
    <citation type="journal article" date="2008" name="Nature">
        <title>The genome of the choanoflagellate Monosiga brevicollis and the origin of metazoans.</title>
        <authorList>
            <consortium name="JGI Sequencing"/>
            <person name="King N."/>
            <person name="Westbrook M.J."/>
            <person name="Young S.L."/>
            <person name="Kuo A."/>
            <person name="Abedin M."/>
            <person name="Chapman J."/>
            <person name="Fairclough S."/>
            <person name="Hellsten U."/>
            <person name="Isogai Y."/>
            <person name="Letunic I."/>
            <person name="Marr M."/>
            <person name="Pincus D."/>
            <person name="Putnam N."/>
            <person name="Rokas A."/>
            <person name="Wright K.J."/>
            <person name="Zuzow R."/>
            <person name="Dirks W."/>
            <person name="Good M."/>
            <person name="Goodstein D."/>
            <person name="Lemons D."/>
            <person name="Li W."/>
            <person name="Lyons J.B."/>
            <person name="Morris A."/>
            <person name="Nichols S."/>
            <person name="Richter D.J."/>
            <person name="Salamov A."/>
            <person name="Bork P."/>
            <person name="Lim W.A."/>
            <person name="Manning G."/>
            <person name="Miller W.T."/>
            <person name="McGinnis W."/>
            <person name="Shapiro H."/>
            <person name="Tjian R."/>
            <person name="Grigoriev I.V."/>
            <person name="Rokhsar D."/>
        </authorList>
    </citation>
    <scope>NUCLEOTIDE SEQUENCE [LARGE SCALE GENOMIC DNA]</scope>
    <source>
        <strain evidence="5">MX1 / ATCC 50154</strain>
    </source>
</reference>
<evidence type="ECO:0008006" key="6">
    <source>
        <dbReference type="Google" id="ProtNLM"/>
    </source>
</evidence>
<dbReference type="KEGG" id="mbr:MONBRDRAFT_23982"/>
<dbReference type="PANTHER" id="PTHR14107:SF16">
    <property type="entry name" value="AT02583P"/>
    <property type="match status" value="1"/>
</dbReference>
<organism evidence="4 5">
    <name type="scientific">Monosiga brevicollis</name>
    <name type="common">Choanoflagellate</name>
    <dbReference type="NCBI Taxonomy" id="81824"/>
    <lineage>
        <taxon>Eukaryota</taxon>
        <taxon>Choanoflagellata</taxon>
        <taxon>Craspedida</taxon>
        <taxon>Salpingoecidae</taxon>
        <taxon>Monosiga</taxon>
    </lineage>
</organism>
<evidence type="ECO:0000313" key="5">
    <source>
        <dbReference type="Proteomes" id="UP000001357"/>
    </source>
</evidence>
<dbReference type="PROSITE" id="PS50082">
    <property type="entry name" value="WD_REPEATS_2"/>
    <property type="match status" value="1"/>
</dbReference>
<name>A9UUC5_MONBE</name>
<dbReference type="AlphaFoldDB" id="A9UUC5"/>
<dbReference type="SMART" id="SM00320">
    <property type="entry name" value="WD40"/>
    <property type="match status" value="4"/>
</dbReference>
<dbReference type="InterPro" id="IPR051362">
    <property type="entry name" value="WD_repeat_creC_regulators"/>
</dbReference>
<dbReference type="Proteomes" id="UP000001357">
    <property type="component" value="Unassembled WGS sequence"/>
</dbReference>
<keyword evidence="2" id="KW-0677">Repeat</keyword>
<dbReference type="InterPro" id="IPR001680">
    <property type="entry name" value="WD40_rpt"/>
</dbReference>
<evidence type="ECO:0000256" key="2">
    <source>
        <dbReference type="ARBA" id="ARBA00022737"/>
    </source>
</evidence>
<protein>
    <recommendedName>
        <fullName evidence="6">Anaphase-promoting complex subunit 4 WD40 domain-containing protein</fullName>
    </recommendedName>
</protein>
<dbReference type="PANTHER" id="PTHR14107">
    <property type="entry name" value="WD REPEAT PROTEIN"/>
    <property type="match status" value="1"/>
</dbReference>
<dbReference type="InParanoid" id="A9UUC5"/>
<evidence type="ECO:0000313" key="4">
    <source>
        <dbReference type="EMBL" id="EDQ90880.1"/>
    </source>
</evidence>
<gene>
    <name evidence="4" type="ORF">MONBRDRAFT_23982</name>
</gene>
<dbReference type="InterPro" id="IPR036322">
    <property type="entry name" value="WD40_repeat_dom_sf"/>
</dbReference>
<dbReference type="InterPro" id="IPR015943">
    <property type="entry name" value="WD40/YVTN_repeat-like_dom_sf"/>
</dbReference>
<dbReference type="SUPFAM" id="SSF50978">
    <property type="entry name" value="WD40 repeat-like"/>
    <property type="match status" value="1"/>
</dbReference>
<dbReference type="EMBL" id="CH991546">
    <property type="protein sequence ID" value="EDQ90880.1"/>
    <property type="molecule type" value="Genomic_DNA"/>
</dbReference>
<feature type="repeat" description="WD" evidence="3">
    <location>
        <begin position="194"/>
        <end position="235"/>
    </location>
</feature>
<dbReference type="RefSeq" id="XP_001744177.1">
    <property type="nucleotide sequence ID" value="XM_001744125.1"/>
</dbReference>
<dbReference type="GeneID" id="5889375"/>
<dbReference type="Pfam" id="PF00400">
    <property type="entry name" value="WD40"/>
    <property type="match status" value="1"/>
</dbReference>
<accession>A9UUC5</accession>
<keyword evidence="5" id="KW-1185">Reference proteome</keyword>
<dbReference type="STRING" id="81824.A9UUC5"/>
<dbReference type="Gene3D" id="2.130.10.10">
    <property type="entry name" value="YVTN repeat-like/Quinoprotein amine dehydrogenase"/>
    <property type="match status" value="1"/>
</dbReference>
<sequence>MEGPDGTWLPGQPHYGKPLLTRAEACALAPPSARLSLYAGRGGHAFRDDQESGEGDLQDNDSTLALQDSVAEVEDSFLICNHHTIVTLYTNDDTRGRDIHTGSIKQRPLCHDGDIMTRERDFFRLAIGYNTGEILIWEYYRNERTWLNDRKTITDLAVASDCQSVACVDLGGRLSVYTLKFAADTVDIKLSFAADSYYGGFTCCCWSSDDKYLATGSQDDLISVWSVTSKSLLARGEGHTAYVARIKFDPYAALYAFEFLLPSTYRLISVGQDGKIAFWDFSESDLSVPLRPPSATAPLQPAARKTTRRLRLRRKANVVVTTNSQNNDILKAPSRREVATIRPVAIQQVSSEPVTDVHVQARRLWVVVNTGQIHQWERPKASQTTAV</sequence>
<proteinExistence type="predicted"/>
<evidence type="ECO:0000256" key="1">
    <source>
        <dbReference type="ARBA" id="ARBA00022574"/>
    </source>
</evidence>
<evidence type="ECO:0000256" key="3">
    <source>
        <dbReference type="PROSITE-ProRule" id="PRU00221"/>
    </source>
</evidence>